<keyword evidence="2 3" id="KW-0040">ANK repeat</keyword>
<dbReference type="Proteomes" id="UP000191285">
    <property type="component" value="Unassembled WGS sequence"/>
</dbReference>
<evidence type="ECO:0000256" key="1">
    <source>
        <dbReference type="ARBA" id="ARBA00022737"/>
    </source>
</evidence>
<feature type="repeat" description="ANK" evidence="3">
    <location>
        <begin position="31"/>
        <end position="63"/>
    </location>
</feature>
<name>A0A1V6T715_9EURO</name>
<dbReference type="PROSITE" id="PS50088">
    <property type="entry name" value="ANK_REPEAT"/>
    <property type="match status" value="3"/>
</dbReference>
<keyword evidence="5" id="KW-1185">Reference proteome</keyword>
<keyword evidence="1" id="KW-0677">Repeat</keyword>
<reference evidence="5" key="1">
    <citation type="journal article" date="2017" name="Nat. Microbiol.">
        <title>Global analysis of biosynthetic gene clusters reveals vast potential of secondary metabolite production in Penicillium species.</title>
        <authorList>
            <person name="Nielsen J.C."/>
            <person name="Grijseels S."/>
            <person name="Prigent S."/>
            <person name="Ji B."/>
            <person name="Dainat J."/>
            <person name="Nielsen K.F."/>
            <person name="Frisvad J.C."/>
            <person name="Workman M."/>
            <person name="Nielsen J."/>
        </authorList>
    </citation>
    <scope>NUCLEOTIDE SEQUENCE [LARGE SCALE GENOMIC DNA]</scope>
    <source>
        <strain evidence="5">IBT 24891</strain>
    </source>
</reference>
<sequence length="200" mass="21950">MEQTTSWDKKMLGLLSEVVDNVQDIDGQDSQGRTALGQAISGGDEDIVKLILKRGASLWIGTNVYDSPLYNAVQCNNLTWVVRIMMNNDWGMKYDLNKTDVAHGKTILHWAAETGAADLVDELLAAGVDFSIQDVYGETPLHYAAESGHLDIVERLVQAGADVHVTDYECRGYRTPRDCAFHKGHSSVCGFLASLMNSIS</sequence>
<evidence type="ECO:0000313" key="4">
    <source>
        <dbReference type="EMBL" id="OQE21901.1"/>
    </source>
</evidence>
<evidence type="ECO:0000256" key="2">
    <source>
        <dbReference type="ARBA" id="ARBA00023043"/>
    </source>
</evidence>
<dbReference type="STRING" id="303698.A0A1V6T715"/>
<dbReference type="Gene3D" id="1.25.40.20">
    <property type="entry name" value="Ankyrin repeat-containing domain"/>
    <property type="match status" value="1"/>
</dbReference>
<dbReference type="Pfam" id="PF12796">
    <property type="entry name" value="Ank_2"/>
    <property type="match status" value="1"/>
</dbReference>
<dbReference type="SUPFAM" id="SSF48403">
    <property type="entry name" value="Ankyrin repeat"/>
    <property type="match status" value="1"/>
</dbReference>
<dbReference type="PANTHER" id="PTHR24198">
    <property type="entry name" value="ANKYRIN REPEAT AND PROTEIN KINASE DOMAIN-CONTAINING PROTEIN"/>
    <property type="match status" value="1"/>
</dbReference>
<dbReference type="Pfam" id="PF00023">
    <property type="entry name" value="Ank"/>
    <property type="match status" value="1"/>
</dbReference>
<gene>
    <name evidence="4" type="ORF">PENSTE_c011G05386</name>
</gene>
<organism evidence="4 5">
    <name type="scientific">Penicillium steckii</name>
    <dbReference type="NCBI Taxonomy" id="303698"/>
    <lineage>
        <taxon>Eukaryota</taxon>
        <taxon>Fungi</taxon>
        <taxon>Dikarya</taxon>
        <taxon>Ascomycota</taxon>
        <taxon>Pezizomycotina</taxon>
        <taxon>Eurotiomycetes</taxon>
        <taxon>Eurotiomycetidae</taxon>
        <taxon>Eurotiales</taxon>
        <taxon>Aspergillaceae</taxon>
        <taxon>Penicillium</taxon>
    </lineage>
</organism>
<protein>
    <submittedName>
        <fullName evidence="4">Uncharacterized protein</fullName>
    </submittedName>
</protein>
<dbReference type="PRINTS" id="PR01415">
    <property type="entry name" value="ANKYRIN"/>
</dbReference>
<feature type="repeat" description="ANK" evidence="3">
    <location>
        <begin position="103"/>
        <end position="135"/>
    </location>
</feature>
<accession>A0A1V6T715</accession>
<dbReference type="SMART" id="SM00248">
    <property type="entry name" value="ANK"/>
    <property type="match status" value="3"/>
</dbReference>
<evidence type="ECO:0000256" key="3">
    <source>
        <dbReference type="PROSITE-ProRule" id="PRU00023"/>
    </source>
</evidence>
<dbReference type="PANTHER" id="PTHR24198:SF165">
    <property type="entry name" value="ANKYRIN REPEAT-CONTAINING PROTEIN-RELATED"/>
    <property type="match status" value="1"/>
</dbReference>
<comment type="caution">
    <text evidence="4">The sequence shown here is derived from an EMBL/GenBank/DDBJ whole genome shotgun (WGS) entry which is preliminary data.</text>
</comment>
<dbReference type="PROSITE" id="PS50297">
    <property type="entry name" value="ANK_REP_REGION"/>
    <property type="match status" value="3"/>
</dbReference>
<proteinExistence type="predicted"/>
<dbReference type="EMBL" id="MLKD01000011">
    <property type="protein sequence ID" value="OQE21901.1"/>
    <property type="molecule type" value="Genomic_DNA"/>
</dbReference>
<evidence type="ECO:0000313" key="5">
    <source>
        <dbReference type="Proteomes" id="UP000191285"/>
    </source>
</evidence>
<dbReference type="OrthoDB" id="366390at2759"/>
<feature type="repeat" description="ANK" evidence="3">
    <location>
        <begin position="136"/>
        <end position="168"/>
    </location>
</feature>
<dbReference type="AlphaFoldDB" id="A0A1V6T715"/>
<dbReference type="InterPro" id="IPR002110">
    <property type="entry name" value="Ankyrin_rpt"/>
</dbReference>
<dbReference type="InterPro" id="IPR036770">
    <property type="entry name" value="Ankyrin_rpt-contain_sf"/>
</dbReference>